<organism evidence="6 7">
    <name type="scientific">Shackletoniella antarctica</name>
    <dbReference type="NCBI Taxonomy" id="268115"/>
    <lineage>
        <taxon>Bacteria</taxon>
        <taxon>Bacillati</taxon>
        <taxon>Cyanobacteriota</taxon>
        <taxon>Cyanophyceae</taxon>
        <taxon>Oculatellales</taxon>
        <taxon>Oculatellaceae</taxon>
        <taxon>Shackletoniella</taxon>
    </lineage>
</organism>
<dbReference type="PANTHER" id="PTHR30570">
    <property type="entry name" value="PERIPLASMIC PHOSPHATE BINDING COMPONENT OF PHOSPHATE ABC TRANSPORTER"/>
    <property type="match status" value="1"/>
</dbReference>
<name>A0A2W4XVX4_9CYAN</name>
<keyword evidence="4" id="KW-0592">Phosphate transport</keyword>
<evidence type="ECO:0000313" key="6">
    <source>
        <dbReference type="EMBL" id="PZO39471.1"/>
    </source>
</evidence>
<keyword evidence="2 4" id="KW-0813">Transport</keyword>
<comment type="function">
    <text evidence="4">Involved in the system for phosphate transport across the cytoplasmic membrane.</text>
</comment>
<accession>A0A2W4XVX4</accession>
<dbReference type="CDD" id="cd13654">
    <property type="entry name" value="PBP2_phosphate_like_2"/>
    <property type="match status" value="1"/>
</dbReference>
<evidence type="ECO:0000259" key="5">
    <source>
        <dbReference type="Pfam" id="PF12849"/>
    </source>
</evidence>
<feature type="chain" id="PRO_5027155740" description="Phosphate-binding protein" evidence="4">
    <location>
        <begin position="28"/>
        <end position="348"/>
    </location>
</feature>
<dbReference type="EMBL" id="QBMN01000088">
    <property type="protein sequence ID" value="PZO39471.1"/>
    <property type="molecule type" value="Genomic_DNA"/>
</dbReference>
<dbReference type="NCBIfam" id="TIGR02136">
    <property type="entry name" value="ptsS_2"/>
    <property type="match status" value="1"/>
</dbReference>
<dbReference type="Proteomes" id="UP000249081">
    <property type="component" value="Unassembled WGS sequence"/>
</dbReference>
<dbReference type="AlphaFoldDB" id="A0A2W4XVX4"/>
<evidence type="ECO:0000256" key="4">
    <source>
        <dbReference type="RuleBase" id="RU367119"/>
    </source>
</evidence>
<dbReference type="InterPro" id="IPR011862">
    <property type="entry name" value="Phos-bd"/>
</dbReference>
<feature type="domain" description="PBP" evidence="5">
    <location>
        <begin position="43"/>
        <end position="291"/>
    </location>
</feature>
<dbReference type="GO" id="GO:0042301">
    <property type="term" value="F:phosphate ion binding"/>
    <property type="evidence" value="ECO:0007669"/>
    <property type="project" value="UniProtKB-UniRule"/>
</dbReference>
<sequence length="348" mass="37379">MTAQHHWGWLALGLSLLVASCSSTTSGALEGTSPQPDDPVQQRRTVLIDGSSTVFPITEAISKAYNTEASKPVEVALGFSGTGGGFEKFCAGQTDISNASRPITTAEIAACDAKNVRYFELPVAFDALTVVVNPQNTWANDITVAELKKMWQPTAQSQITNWSQVRPGWPDQPLTLFGPGLASGTYDYFADVIVGENTRSDFVASEDDDLLVQGVAQTAGALGYFGLAYFEENSGILKALAVDGGSGPVAPTPENVARATYQPLSRPLFIYVNYTSAQRNPAVREFVEYYLKAAPEAVPTVGYIPLTEEAYNIALVNFHGGEVGTVFEGQPQPNLTLSEVLRKTKRVN</sequence>
<keyword evidence="3 4" id="KW-0732">Signal</keyword>
<dbReference type="SUPFAM" id="SSF53850">
    <property type="entry name" value="Periplasmic binding protein-like II"/>
    <property type="match status" value="1"/>
</dbReference>
<reference evidence="6 7" key="2">
    <citation type="submission" date="2018-06" db="EMBL/GenBank/DDBJ databases">
        <title>Metagenomic assembly of (sub)arctic Cyanobacteria and their associated microbiome from non-axenic cultures.</title>
        <authorList>
            <person name="Baurain D."/>
        </authorList>
    </citation>
    <scope>NUCLEOTIDE SEQUENCE [LARGE SCALE GENOMIC DNA]</scope>
    <source>
        <strain evidence="6">ULC041bin1</strain>
    </source>
</reference>
<comment type="caution">
    <text evidence="6">The sequence shown here is derived from an EMBL/GenBank/DDBJ whole genome shotgun (WGS) entry which is preliminary data.</text>
</comment>
<dbReference type="Pfam" id="PF12849">
    <property type="entry name" value="PBP_like_2"/>
    <property type="match status" value="1"/>
</dbReference>
<feature type="signal peptide" evidence="4">
    <location>
        <begin position="1"/>
        <end position="27"/>
    </location>
</feature>
<dbReference type="PANTHER" id="PTHR30570:SF1">
    <property type="entry name" value="PHOSPHATE-BINDING PROTEIN PSTS"/>
    <property type="match status" value="1"/>
</dbReference>
<comment type="similarity">
    <text evidence="1 4">Belongs to the PstS family.</text>
</comment>
<reference evidence="7" key="1">
    <citation type="submission" date="2018-04" db="EMBL/GenBank/DDBJ databases">
        <authorList>
            <person name="Cornet L."/>
        </authorList>
    </citation>
    <scope>NUCLEOTIDE SEQUENCE [LARGE SCALE GENOMIC DNA]</scope>
</reference>
<evidence type="ECO:0000256" key="3">
    <source>
        <dbReference type="ARBA" id="ARBA00022729"/>
    </source>
</evidence>
<dbReference type="Gene3D" id="3.40.190.10">
    <property type="entry name" value="Periplasmic binding protein-like II"/>
    <property type="match status" value="2"/>
</dbReference>
<dbReference type="GO" id="GO:0006817">
    <property type="term" value="P:phosphate ion transport"/>
    <property type="evidence" value="ECO:0007669"/>
    <property type="project" value="UniProtKB-UniRule"/>
</dbReference>
<evidence type="ECO:0000256" key="1">
    <source>
        <dbReference type="ARBA" id="ARBA00008725"/>
    </source>
</evidence>
<gene>
    <name evidence="6" type="ORF">DCF17_13270</name>
</gene>
<dbReference type="InterPro" id="IPR024370">
    <property type="entry name" value="PBP_domain"/>
</dbReference>
<proteinExistence type="inferred from homology"/>
<dbReference type="InterPro" id="IPR050811">
    <property type="entry name" value="Phosphate_ABC_transporter"/>
</dbReference>
<evidence type="ECO:0000313" key="7">
    <source>
        <dbReference type="Proteomes" id="UP000249081"/>
    </source>
</evidence>
<evidence type="ECO:0000256" key="2">
    <source>
        <dbReference type="ARBA" id="ARBA00022448"/>
    </source>
</evidence>
<protein>
    <recommendedName>
        <fullName evidence="4">Phosphate-binding protein</fullName>
    </recommendedName>
</protein>